<dbReference type="Proteomes" id="UP000034894">
    <property type="component" value="Unassembled WGS sequence"/>
</dbReference>
<gene>
    <name evidence="1" type="ORF">UV73_C0017G0007</name>
</gene>
<dbReference type="EMBL" id="LCFP01000017">
    <property type="protein sequence ID" value="KKS95493.1"/>
    <property type="molecule type" value="Genomic_DNA"/>
</dbReference>
<dbReference type="AlphaFoldDB" id="A0A0G1G952"/>
<evidence type="ECO:0000313" key="1">
    <source>
        <dbReference type="EMBL" id="KKS95493.1"/>
    </source>
</evidence>
<reference evidence="1 2" key="1">
    <citation type="journal article" date="2015" name="Nature">
        <title>rRNA introns, odd ribosomes, and small enigmatic genomes across a large radiation of phyla.</title>
        <authorList>
            <person name="Brown C.T."/>
            <person name="Hug L.A."/>
            <person name="Thomas B.C."/>
            <person name="Sharon I."/>
            <person name="Castelle C.J."/>
            <person name="Singh A."/>
            <person name="Wilkins M.J."/>
            <person name="Williams K.H."/>
            <person name="Banfield J.F."/>
        </authorList>
    </citation>
    <scope>NUCLEOTIDE SEQUENCE [LARGE SCALE GENOMIC DNA]</scope>
</reference>
<protein>
    <recommendedName>
        <fullName evidence="3">F-type ATPase subunit delta</fullName>
    </recommendedName>
</protein>
<dbReference type="STRING" id="1618443.UV73_C0017G0007"/>
<evidence type="ECO:0000313" key="2">
    <source>
        <dbReference type="Proteomes" id="UP000034894"/>
    </source>
</evidence>
<comment type="caution">
    <text evidence="1">The sequence shown here is derived from an EMBL/GenBank/DDBJ whole genome shotgun (WGS) entry which is preliminary data.</text>
</comment>
<name>A0A0G1G952_9BACT</name>
<organism evidence="1 2">
    <name type="scientific">Candidatus Gottesmanbacteria bacterium GW2011_GWA2_43_14</name>
    <dbReference type="NCBI Taxonomy" id="1618443"/>
    <lineage>
        <taxon>Bacteria</taxon>
        <taxon>Candidatus Gottesmaniibacteriota</taxon>
    </lineage>
</organism>
<evidence type="ECO:0008006" key="3">
    <source>
        <dbReference type="Google" id="ProtNLM"/>
    </source>
</evidence>
<accession>A0A0G1G952</accession>
<proteinExistence type="predicted"/>
<sequence>MNVRQIEQIILNNTYTKSDFLKRLTIIREYLEAKFFTDSQLSFSDFLDKLKVSLYEREALIRFDDSFFGLFTKDNLYQLIKGLTENLKSLPLLTLYTPVMLDDLQLDELGKWFRQNLNPELIMDIRINPLLVSGCAYVWKGKYKDLSLHFFLSRKQAIISKIIESFVHENL</sequence>